<protein>
    <recommendedName>
        <fullName evidence="3">Protein HGH1 homolog</fullName>
    </recommendedName>
</protein>
<accession>A0A813DIT9</accession>
<gene>
    <name evidence="1" type="ORF">PGLA1383_LOCUS4343</name>
</gene>
<evidence type="ECO:0000313" key="1">
    <source>
        <dbReference type="EMBL" id="CAE8585433.1"/>
    </source>
</evidence>
<dbReference type="AlphaFoldDB" id="A0A813DIT9"/>
<reference evidence="1" key="1">
    <citation type="submission" date="2021-02" db="EMBL/GenBank/DDBJ databases">
        <authorList>
            <person name="Dougan E. K."/>
            <person name="Rhodes N."/>
            <person name="Thang M."/>
            <person name="Chan C."/>
        </authorList>
    </citation>
    <scope>NUCLEOTIDE SEQUENCE</scope>
</reference>
<evidence type="ECO:0000313" key="2">
    <source>
        <dbReference type="Proteomes" id="UP000654075"/>
    </source>
</evidence>
<comment type="caution">
    <text evidence="1">The sequence shown here is derived from an EMBL/GenBank/DDBJ whole genome shotgun (WGS) entry which is preliminary data.</text>
</comment>
<proteinExistence type="predicted"/>
<sequence>AGSVSLLLSTINTSVPEEVQIAMIGLATVVVSRDLNACEQAILENQYHDGVALDGDQPFFLWRVFSDLISLRKPAVQKAMACLLNTLFWRLPQDTIELTTRARGQCSEEYWMLPRLLDALGHPDDEAVADILQVLIPLSTPAQLVKEEDLEEEFSHLIFTPQYTLERDYETPEQKLMREAAKMISQEERTSVLVYLLRLLRPRFLRRALEWKPAVRDFVLDVILTDRVLAELTTASGLADEFWAVVVQVLENGGLPGQRW</sequence>
<keyword evidence="2" id="KW-1185">Reference proteome</keyword>
<feature type="non-terminal residue" evidence="1">
    <location>
        <position position="1"/>
    </location>
</feature>
<dbReference type="Proteomes" id="UP000654075">
    <property type="component" value="Unassembled WGS sequence"/>
</dbReference>
<evidence type="ECO:0008006" key="3">
    <source>
        <dbReference type="Google" id="ProtNLM"/>
    </source>
</evidence>
<dbReference type="EMBL" id="CAJNNV010001634">
    <property type="protein sequence ID" value="CAE8585433.1"/>
    <property type="molecule type" value="Genomic_DNA"/>
</dbReference>
<feature type="non-terminal residue" evidence="1">
    <location>
        <position position="260"/>
    </location>
</feature>
<name>A0A813DIT9_POLGL</name>
<organism evidence="1 2">
    <name type="scientific">Polarella glacialis</name>
    <name type="common">Dinoflagellate</name>
    <dbReference type="NCBI Taxonomy" id="89957"/>
    <lineage>
        <taxon>Eukaryota</taxon>
        <taxon>Sar</taxon>
        <taxon>Alveolata</taxon>
        <taxon>Dinophyceae</taxon>
        <taxon>Suessiales</taxon>
        <taxon>Suessiaceae</taxon>
        <taxon>Polarella</taxon>
    </lineage>
</organism>